<reference evidence="4 5" key="1">
    <citation type="journal article" date="2013" name="Front. Plant Sci.">
        <title>The Reference Genome of the Halophytic Plant Eutrema salsugineum.</title>
        <authorList>
            <person name="Yang R."/>
            <person name="Jarvis D.E."/>
            <person name="Chen H."/>
            <person name="Beilstein M.A."/>
            <person name="Grimwood J."/>
            <person name="Jenkins J."/>
            <person name="Shu S."/>
            <person name="Prochnik S."/>
            <person name="Xin M."/>
            <person name="Ma C."/>
            <person name="Schmutz J."/>
            <person name="Wing R.A."/>
            <person name="Mitchell-Olds T."/>
            <person name="Schumaker K.S."/>
            <person name="Wang X."/>
        </authorList>
    </citation>
    <scope>NUCLEOTIDE SEQUENCE [LARGE SCALE GENOMIC DNA]</scope>
</reference>
<proteinExistence type="inferred from homology"/>
<name>V4L0H1_EUTSA</name>
<dbReference type="PANTHER" id="PTHR15615">
    <property type="match status" value="1"/>
</dbReference>
<evidence type="ECO:0008006" key="6">
    <source>
        <dbReference type="Google" id="ProtNLM"/>
    </source>
</evidence>
<dbReference type="Proteomes" id="UP000030689">
    <property type="component" value="Unassembled WGS sequence"/>
</dbReference>
<dbReference type="EMBL" id="KI517455">
    <property type="protein sequence ID" value="ESQ43760.1"/>
    <property type="molecule type" value="Genomic_DNA"/>
</dbReference>
<comment type="similarity">
    <text evidence="1">Belongs to the cyclin family. Cyclin U/P subfamily.</text>
</comment>
<dbReference type="InterPro" id="IPR013922">
    <property type="entry name" value="Cyclin_PHO80-like"/>
</dbReference>
<dbReference type="GO" id="GO:0051301">
    <property type="term" value="P:cell division"/>
    <property type="evidence" value="ECO:0007669"/>
    <property type="project" value="UniProtKB-KW"/>
</dbReference>
<sequence length="247" mass="28155">MSGASSFSAKFPQKILFAREMDSTLATDPGLIDSAGVYLRLGLIIEGKRLRKKPPPVLSRLASSLERCVLMNDEKLPEMKEPETVFDGRCTPEISIGHYLDRIFNYSGCSPSCFVIAHIYIHLFLQRTRALLNPLNVHRLLITTVMLAAKVFDDRYYNNAYYARVGGVSTRELNRLEMKLLFTLDFKLQVDPPTFHTHCCQLEKQNSEGFKIEWPIGEVCRARKRDLAKQHTRASLLSNDCALIWNS</sequence>
<evidence type="ECO:0000313" key="5">
    <source>
        <dbReference type="Proteomes" id="UP000030689"/>
    </source>
</evidence>
<keyword evidence="5" id="KW-1185">Reference proteome</keyword>
<evidence type="ECO:0000313" key="4">
    <source>
        <dbReference type="EMBL" id="ESQ43760.1"/>
    </source>
</evidence>
<dbReference type="Gramene" id="ESQ43760">
    <property type="protein sequence ID" value="ESQ43760"/>
    <property type="gene ID" value="EUTSA_v10006204mg"/>
</dbReference>
<accession>V4L0H1</accession>
<organism evidence="4 5">
    <name type="scientific">Eutrema salsugineum</name>
    <name type="common">Saltwater cress</name>
    <name type="synonym">Sisymbrium salsugineum</name>
    <dbReference type="NCBI Taxonomy" id="72664"/>
    <lineage>
        <taxon>Eukaryota</taxon>
        <taxon>Viridiplantae</taxon>
        <taxon>Streptophyta</taxon>
        <taxon>Embryophyta</taxon>
        <taxon>Tracheophyta</taxon>
        <taxon>Spermatophyta</taxon>
        <taxon>Magnoliopsida</taxon>
        <taxon>eudicotyledons</taxon>
        <taxon>Gunneridae</taxon>
        <taxon>Pentapetalae</taxon>
        <taxon>rosids</taxon>
        <taxon>malvids</taxon>
        <taxon>Brassicales</taxon>
        <taxon>Brassicaceae</taxon>
        <taxon>Eutremeae</taxon>
        <taxon>Eutrema</taxon>
    </lineage>
</organism>
<evidence type="ECO:0000256" key="2">
    <source>
        <dbReference type="ARBA" id="ARBA00022618"/>
    </source>
</evidence>
<keyword evidence="3" id="KW-0131">Cell cycle</keyword>
<protein>
    <recommendedName>
        <fullName evidence="6">Cyclin</fullName>
    </recommendedName>
</protein>
<dbReference type="InterPro" id="IPR036915">
    <property type="entry name" value="Cyclin-like_sf"/>
</dbReference>
<dbReference type="OMA" id="AHIYIDH"/>
<dbReference type="eggNOG" id="KOG1674">
    <property type="taxonomic scope" value="Eukaryota"/>
</dbReference>
<dbReference type="KEGG" id="eus:EUTSA_v10006204mg"/>
<dbReference type="PANTHER" id="PTHR15615:SF108">
    <property type="entry name" value="PROTEIN CNPPD1"/>
    <property type="match status" value="1"/>
</dbReference>
<dbReference type="GO" id="GO:0019901">
    <property type="term" value="F:protein kinase binding"/>
    <property type="evidence" value="ECO:0007669"/>
    <property type="project" value="InterPro"/>
</dbReference>
<evidence type="ECO:0000256" key="1">
    <source>
        <dbReference type="ARBA" id="ARBA00007215"/>
    </source>
</evidence>
<dbReference type="SUPFAM" id="SSF47954">
    <property type="entry name" value="Cyclin-like"/>
    <property type="match status" value="1"/>
</dbReference>
<keyword evidence="2" id="KW-0132">Cell division</keyword>
<dbReference type="Gene3D" id="1.10.472.10">
    <property type="entry name" value="Cyclin-like"/>
    <property type="match status" value="1"/>
</dbReference>
<evidence type="ECO:0000256" key="3">
    <source>
        <dbReference type="ARBA" id="ARBA00023306"/>
    </source>
</evidence>
<dbReference type="Pfam" id="PF08613">
    <property type="entry name" value="Cyclin"/>
    <property type="match status" value="1"/>
</dbReference>
<dbReference type="AlphaFoldDB" id="V4L0H1"/>
<dbReference type="STRING" id="72664.V4L0H1"/>
<dbReference type="OrthoDB" id="337735at2759"/>
<gene>
    <name evidence="4" type="ORF">EUTSA_v10006204mg</name>
</gene>